<evidence type="ECO:0000256" key="8">
    <source>
        <dbReference type="ARBA" id="ARBA00023139"/>
    </source>
</evidence>
<name>C8NGV2_9LACT</name>
<evidence type="ECO:0000256" key="1">
    <source>
        <dbReference type="ARBA" id="ARBA00000971"/>
    </source>
</evidence>
<dbReference type="PROSITE" id="PS01096">
    <property type="entry name" value="PPIC_PPIASE_1"/>
    <property type="match status" value="1"/>
</dbReference>
<proteinExistence type="inferred from homology"/>
<dbReference type="SUPFAM" id="SSF109998">
    <property type="entry name" value="Triger factor/SurA peptide-binding domain-like"/>
    <property type="match status" value="1"/>
</dbReference>
<dbReference type="HOGENOM" id="CLU_034646_6_1_9"/>
<dbReference type="PANTHER" id="PTHR47245:SF1">
    <property type="entry name" value="FOLDASE PROTEIN PRSA"/>
    <property type="match status" value="1"/>
</dbReference>
<comment type="catalytic activity">
    <reaction evidence="1 11">
        <text>[protein]-peptidylproline (omega=180) = [protein]-peptidylproline (omega=0)</text>
        <dbReference type="Rhea" id="RHEA:16237"/>
        <dbReference type="Rhea" id="RHEA-COMP:10747"/>
        <dbReference type="Rhea" id="RHEA-COMP:10748"/>
        <dbReference type="ChEBI" id="CHEBI:83833"/>
        <dbReference type="ChEBI" id="CHEBI:83834"/>
        <dbReference type="EC" id="5.2.1.8"/>
    </reaction>
</comment>
<keyword evidence="5 11" id="KW-0732">Signal</keyword>
<evidence type="ECO:0000256" key="6">
    <source>
        <dbReference type="ARBA" id="ARBA00023110"/>
    </source>
</evidence>
<evidence type="ECO:0000256" key="9">
    <source>
        <dbReference type="ARBA" id="ARBA00023235"/>
    </source>
</evidence>
<dbReference type="Pfam" id="PF13616">
    <property type="entry name" value="Rotamase_3"/>
    <property type="match status" value="1"/>
</dbReference>
<dbReference type="GO" id="GO:0003755">
    <property type="term" value="F:peptidyl-prolyl cis-trans isomerase activity"/>
    <property type="evidence" value="ECO:0007669"/>
    <property type="project" value="UniProtKB-UniRule"/>
</dbReference>
<dbReference type="Gene3D" id="3.10.50.40">
    <property type="match status" value="1"/>
</dbReference>
<evidence type="ECO:0000256" key="11">
    <source>
        <dbReference type="HAMAP-Rule" id="MF_01145"/>
    </source>
</evidence>
<keyword evidence="7 11" id="KW-0472">Membrane</keyword>
<dbReference type="PROSITE" id="PS50198">
    <property type="entry name" value="PPIC_PPIASE_2"/>
    <property type="match status" value="1"/>
</dbReference>
<dbReference type="HAMAP" id="MF_01145">
    <property type="entry name" value="Foldase_PrsA"/>
    <property type="match status" value="1"/>
</dbReference>
<dbReference type="InterPro" id="IPR023059">
    <property type="entry name" value="Foldase_PrsA"/>
</dbReference>
<dbReference type="GeneID" id="78411901"/>
<evidence type="ECO:0000313" key="14">
    <source>
        <dbReference type="EMBL" id="EEW36929.1"/>
    </source>
</evidence>
<feature type="chain" id="PRO_5039573570" description="Foldase protein PrsA" evidence="12">
    <location>
        <begin position="19"/>
        <end position="315"/>
    </location>
</feature>
<dbReference type="PROSITE" id="PS51257">
    <property type="entry name" value="PROKAR_LIPOPROTEIN"/>
    <property type="match status" value="1"/>
</dbReference>
<keyword evidence="9 11" id="KW-0413">Isomerase</keyword>
<dbReference type="GO" id="GO:0006457">
    <property type="term" value="P:protein folding"/>
    <property type="evidence" value="ECO:0007669"/>
    <property type="project" value="UniProtKB-UniRule"/>
</dbReference>
<accession>C8NGV2</accession>
<evidence type="ECO:0000313" key="15">
    <source>
        <dbReference type="Proteomes" id="UP000005926"/>
    </source>
</evidence>
<feature type="signal peptide" evidence="12">
    <location>
        <begin position="1"/>
        <end position="18"/>
    </location>
</feature>
<dbReference type="eggNOG" id="COG0760">
    <property type="taxonomic scope" value="Bacteria"/>
</dbReference>
<dbReference type="STRING" id="638301.HMPREF0444_1147"/>
<dbReference type="AlphaFoldDB" id="C8NGV2"/>
<comment type="function">
    <text evidence="11">Plays a major role in protein secretion by helping the post-translocational extracellular folding of several secreted proteins.</text>
</comment>
<dbReference type="Proteomes" id="UP000005926">
    <property type="component" value="Unassembled WGS sequence"/>
</dbReference>
<sequence length="315" mass="34524">MKKKFTGMLVLASTLALAACSNNTNSETIATTKYGNVTREEFVNAMKDTVGEQTLQRLVLTKVLEGSVEDSKKLKEDAEQEVAKLVAQYGGENGMLAALKQSGIASVDAYRQTIYLNKLMTAAVKKAAAFTDEDIKKYYDEWEPQIKVQHILIAAKATASDEEKAAAKAKAEELIQKLKDGADFSELAKENSADTGTASKGGEIGPFKRSDMVKEFSEASYNLKNVGDITETPVETQFGYHIIKMLDKGEKKPFDEVKSQMEDEMLQAKLKDSAYLHQTMVDLLKGADVKISDESLQNALKNFLDAADSTTTSSK</sequence>
<evidence type="ECO:0000259" key="13">
    <source>
        <dbReference type="PROSITE" id="PS50198"/>
    </source>
</evidence>
<dbReference type="EC" id="5.2.1.8" evidence="11"/>
<evidence type="ECO:0000256" key="7">
    <source>
        <dbReference type="ARBA" id="ARBA00023136"/>
    </source>
</evidence>
<keyword evidence="4 11" id="KW-1003">Cell membrane</keyword>
<reference evidence="14 15" key="1">
    <citation type="submission" date="2009-08" db="EMBL/GenBank/DDBJ databases">
        <authorList>
            <person name="Muzny D."/>
            <person name="Qin X."/>
            <person name="Deng J."/>
            <person name="Jiang H."/>
            <person name="Liu Y."/>
            <person name="Qu J."/>
            <person name="Song X.-Z."/>
            <person name="Zhang L."/>
            <person name="Thornton R."/>
            <person name="Coyle M."/>
            <person name="Francisco L."/>
            <person name="Jackson L."/>
            <person name="Javaid M."/>
            <person name="Korchina V."/>
            <person name="Kovar C."/>
            <person name="Mata R."/>
            <person name="Mathew T."/>
            <person name="Ngo R."/>
            <person name="Nguyen L."/>
            <person name="Nguyen N."/>
            <person name="Okwuonu G."/>
            <person name="Ongeri F."/>
            <person name="Pham C."/>
            <person name="Simmons D."/>
            <person name="Wilczek-Boney K."/>
            <person name="Hale W."/>
            <person name="Jakkamsetti A."/>
            <person name="Pham P."/>
            <person name="Ruth R."/>
            <person name="San Lucas F."/>
            <person name="Warren J."/>
            <person name="Zhang J."/>
            <person name="Zhao Z."/>
            <person name="Zhou C."/>
            <person name="Zhu D."/>
            <person name="Lee S."/>
            <person name="Bess C."/>
            <person name="Blankenburg K."/>
            <person name="Forbes L."/>
            <person name="Fu Q."/>
            <person name="Gubbala S."/>
            <person name="Hirani K."/>
            <person name="Jayaseelan J.C."/>
            <person name="Lara F."/>
            <person name="Munidasa M."/>
            <person name="Palculict T."/>
            <person name="Patil S."/>
            <person name="Pu L.-L."/>
            <person name="Saada N."/>
            <person name="Tang L."/>
            <person name="Weissenberger G."/>
            <person name="Zhu Y."/>
            <person name="Hemphill L."/>
            <person name="Shang Y."/>
            <person name="Youmans B."/>
            <person name="Ayvaz T."/>
            <person name="Ross M."/>
            <person name="Santibanez J."/>
            <person name="Aqrawi P."/>
            <person name="Gross S."/>
            <person name="Joshi V."/>
            <person name="Fowler G."/>
            <person name="Nazareth L."/>
            <person name="Reid J."/>
            <person name="Worley K."/>
            <person name="Petrosino J."/>
            <person name="Highlander S."/>
            <person name="Gibbs R."/>
        </authorList>
    </citation>
    <scope>NUCLEOTIDE SEQUENCE [LARGE SCALE GENOMIC DNA]</scope>
    <source>
        <strain evidence="14 15">ATCC 49175</strain>
    </source>
</reference>
<feature type="domain" description="PpiC" evidence="13">
    <location>
        <begin position="143"/>
        <end position="247"/>
    </location>
</feature>
<evidence type="ECO:0000256" key="10">
    <source>
        <dbReference type="ARBA" id="ARBA00023288"/>
    </source>
</evidence>
<dbReference type="InterPro" id="IPR023058">
    <property type="entry name" value="PPIase_PpiC_CS"/>
</dbReference>
<gene>
    <name evidence="11 14" type="primary">prsA</name>
    <name evidence="14" type="ORF">HMPREF0444_1147</name>
</gene>
<dbReference type="InterPro" id="IPR046357">
    <property type="entry name" value="PPIase_dom_sf"/>
</dbReference>
<dbReference type="GO" id="GO:0005886">
    <property type="term" value="C:plasma membrane"/>
    <property type="evidence" value="ECO:0007669"/>
    <property type="project" value="UniProtKB-SubCell"/>
</dbReference>
<evidence type="ECO:0000256" key="12">
    <source>
        <dbReference type="SAM" id="SignalP"/>
    </source>
</evidence>
<comment type="subcellular location">
    <subcellularLocation>
        <location evidence="2 11">Cell membrane</location>
        <topology evidence="2 11">Lipid-anchor</topology>
    </subcellularLocation>
</comment>
<dbReference type="SUPFAM" id="SSF54534">
    <property type="entry name" value="FKBP-like"/>
    <property type="match status" value="1"/>
</dbReference>
<comment type="similarity">
    <text evidence="3 11">Belongs to the PrsA family.</text>
</comment>
<comment type="caution">
    <text evidence="14">The sequence shown here is derived from an EMBL/GenBank/DDBJ whole genome shotgun (WGS) entry which is preliminary data.</text>
</comment>
<evidence type="ECO:0000256" key="4">
    <source>
        <dbReference type="ARBA" id="ARBA00022475"/>
    </source>
</evidence>
<keyword evidence="10 11" id="KW-0449">Lipoprotein</keyword>
<evidence type="ECO:0000256" key="5">
    <source>
        <dbReference type="ARBA" id="ARBA00022729"/>
    </source>
</evidence>
<organism evidence="14 15">
    <name type="scientific">Granulicatella adiacens ATCC 49175</name>
    <dbReference type="NCBI Taxonomy" id="638301"/>
    <lineage>
        <taxon>Bacteria</taxon>
        <taxon>Bacillati</taxon>
        <taxon>Bacillota</taxon>
        <taxon>Bacilli</taxon>
        <taxon>Lactobacillales</taxon>
        <taxon>Carnobacteriaceae</taxon>
        <taxon>Granulicatella</taxon>
    </lineage>
</organism>
<keyword evidence="6 11" id="KW-0697">Rotamase</keyword>
<evidence type="ECO:0000256" key="3">
    <source>
        <dbReference type="ARBA" id="ARBA00006071"/>
    </source>
</evidence>
<dbReference type="PANTHER" id="PTHR47245">
    <property type="entry name" value="PEPTIDYLPROLYL ISOMERASE"/>
    <property type="match status" value="1"/>
</dbReference>
<dbReference type="EMBL" id="ACKZ01000020">
    <property type="protein sequence ID" value="EEW36929.1"/>
    <property type="molecule type" value="Genomic_DNA"/>
</dbReference>
<protein>
    <recommendedName>
        <fullName evidence="11">Foldase protein PrsA</fullName>
        <ecNumber evidence="11">5.2.1.8</ecNumber>
    </recommendedName>
</protein>
<dbReference type="InterPro" id="IPR027304">
    <property type="entry name" value="Trigger_fact/SurA_dom_sf"/>
</dbReference>
<dbReference type="RefSeq" id="WP_005607355.1">
    <property type="nucleotide sequence ID" value="NZ_CP102283.1"/>
</dbReference>
<dbReference type="InterPro" id="IPR050245">
    <property type="entry name" value="PrsA_foldase"/>
</dbReference>
<keyword evidence="15" id="KW-1185">Reference proteome</keyword>
<dbReference type="InterPro" id="IPR000297">
    <property type="entry name" value="PPIase_PpiC"/>
</dbReference>
<keyword evidence="8 11" id="KW-0564">Palmitate</keyword>
<evidence type="ECO:0000256" key="2">
    <source>
        <dbReference type="ARBA" id="ARBA00004193"/>
    </source>
</evidence>